<evidence type="ECO:0008006" key="3">
    <source>
        <dbReference type="Google" id="ProtNLM"/>
    </source>
</evidence>
<dbReference type="AlphaFoldDB" id="K9W304"/>
<dbReference type="eggNOG" id="ENOG502Z8I1">
    <property type="taxonomic scope" value="Bacteria"/>
</dbReference>
<evidence type="ECO:0000313" key="1">
    <source>
        <dbReference type="EMBL" id="AFZ14174.1"/>
    </source>
</evidence>
<dbReference type="EMBL" id="CP003620">
    <property type="protein sequence ID" value="AFZ14174.1"/>
    <property type="molecule type" value="Genomic_DNA"/>
</dbReference>
<gene>
    <name evidence="1" type="ORF">Cri9333_3344</name>
</gene>
<proteinExistence type="predicted"/>
<keyword evidence="2" id="KW-1185">Reference proteome</keyword>
<sequence length="284" mass="32293">MSLEPSIFKLVNLMQALSSSNAGLNCTTPGCNQQVSKPGYKLCYNCWKVNNTQQFIPKPKPQHQTASSSSLLSATTIGEKLGIPKNKINSILAELGLLSKDQNGWIATKRGIAFGAVQKIHSQENTPYVLWSESILTNQVFLTTLESIRGNNSEVNKTEVSTKQGFREKFQGSAQHRTTDGHLVRSKAEVLIDNWLYMSGLVHAYERRLPIEEEVYCDFYIPSGKVYIEYWGYNNDPDYVARKKIKQDLYQKYELNLIELDDEHIKNLDDYMPQMLLKFGIVVN</sequence>
<dbReference type="KEGG" id="cep:Cri9333_3344"/>
<accession>K9W304</accession>
<dbReference type="RefSeq" id="WP_015204280.1">
    <property type="nucleotide sequence ID" value="NC_019753.1"/>
</dbReference>
<dbReference type="Proteomes" id="UP000010472">
    <property type="component" value="Chromosome"/>
</dbReference>
<name>K9W304_9CYAN</name>
<dbReference type="OrthoDB" id="5500241at2"/>
<protein>
    <recommendedName>
        <fullName evidence="3">Glycerol kinase</fullName>
    </recommendedName>
</protein>
<dbReference type="STRING" id="1173022.Cri9333_3344"/>
<organism evidence="1 2">
    <name type="scientific">Crinalium epipsammum PCC 9333</name>
    <dbReference type="NCBI Taxonomy" id="1173022"/>
    <lineage>
        <taxon>Bacteria</taxon>
        <taxon>Bacillati</taxon>
        <taxon>Cyanobacteriota</taxon>
        <taxon>Cyanophyceae</taxon>
        <taxon>Gomontiellales</taxon>
        <taxon>Gomontiellaceae</taxon>
        <taxon>Crinalium</taxon>
    </lineage>
</organism>
<dbReference type="HOGENOM" id="CLU_076055_1_0_3"/>
<dbReference type="Gene3D" id="3.40.960.10">
    <property type="entry name" value="VSR Endonuclease"/>
    <property type="match status" value="1"/>
</dbReference>
<evidence type="ECO:0000313" key="2">
    <source>
        <dbReference type="Proteomes" id="UP000010472"/>
    </source>
</evidence>
<reference evidence="1 2" key="1">
    <citation type="submission" date="2012-06" db="EMBL/GenBank/DDBJ databases">
        <title>Finished chromosome of genome of Crinalium epipsammum PCC 9333.</title>
        <authorList>
            <consortium name="US DOE Joint Genome Institute"/>
            <person name="Gugger M."/>
            <person name="Coursin T."/>
            <person name="Rippka R."/>
            <person name="Tandeau De Marsac N."/>
            <person name="Huntemann M."/>
            <person name="Wei C.-L."/>
            <person name="Han J."/>
            <person name="Detter J.C."/>
            <person name="Han C."/>
            <person name="Tapia R."/>
            <person name="Davenport K."/>
            <person name="Daligault H."/>
            <person name="Erkkila T."/>
            <person name="Gu W."/>
            <person name="Munk A.C.C."/>
            <person name="Teshima H."/>
            <person name="Xu Y."/>
            <person name="Chain P."/>
            <person name="Chen A."/>
            <person name="Krypides N."/>
            <person name="Mavromatis K."/>
            <person name="Markowitz V."/>
            <person name="Szeto E."/>
            <person name="Ivanova N."/>
            <person name="Mikhailova N."/>
            <person name="Ovchinnikova G."/>
            <person name="Pagani I."/>
            <person name="Pati A."/>
            <person name="Goodwin L."/>
            <person name="Peters L."/>
            <person name="Pitluck S."/>
            <person name="Woyke T."/>
            <person name="Kerfeld C."/>
        </authorList>
    </citation>
    <scope>NUCLEOTIDE SEQUENCE [LARGE SCALE GENOMIC DNA]</scope>
    <source>
        <strain evidence="1 2">PCC 9333</strain>
    </source>
</reference>
<dbReference type="PATRIC" id="fig|1173022.3.peg.3613"/>